<dbReference type="GO" id="GO:0061630">
    <property type="term" value="F:ubiquitin protein ligase activity"/>
    <property type="evidence" value="ECO:0007669"/>
    <property type="project" value="TreeGrafter"/>
</dbReference>
<dbReference type="InterPro" id="IPR050952">
    <property type="entry name" value="TRIM-NHL_E3_ligases"/>
</dbReference>
<keyword evidence="2" id="KW-1185">Reference proteome</keyword>
<dbReference type="PANTHER" id="PTHR24104">
    <property type="entry name" value="E3 UBIQUITIN-PROTEIN LIGASE NHLRC1-RELATED"/>
    <property type="match status" value="1"/>
</dbReference>
<dbReference type="AlphaFoldDB" id="A0AAU9Y372"/>
<dbReference type="EMBL" id="CALNXJ010000153">
    <property type="protein sequence ID" value="CAH3167282.1"/>
    <property type="molecule type" value="Genomic_DNA"/>
</dbReference>
<name>A0AAU9Y372_9CNID</name>
<dbReference type="InterPro" id="IPR011042">
    <property type="entry name" value="6-blade_b-propeller_TolB-like"/>
</dbReference>
<accession>A0AAU9Y372</accession>
<organism evidence="1 2">
    <name type="scientific">Pocillopora meandrina</name>
    <dbReference type="NCBI Taxonomy" id="46732"/>
    <lineage>
        <taxon>Eukaryota</taxon>
        <taxon>Metazoa</taxon>
        <taxon>Cnidaria</taxon>
        <taxon>Anthozoa</taxon>
        <taxon>Hexacorallia</taxon>
        <taxon>Scleractinia</taxon>
        <taxon>Astrocoeniina</taxon>
        <taxon>Pocilloporidae</taxon>
        <taxon>Pocillopora</taxon>
    </lineage>
</organism>
<evidence type="ECO:0000313" key="1">
    <source>
        <dbReference type="EMBL" id="CAH3167282.1"/>
    </source>
</evidence>
<dbReference type="SUPFAM" id="SSF101898">
    <property type="entry name" value="NHL repeat"/>
    <property type="match status" value="1"/>
</dbReference>
<protein>
    <submittedName>
        <fullName evidence="1">Uncharacterized protein</fullName>
    </submittedName>
</protein>
<proteinExistence type="predicted"/>
<dbReference type="GO" id="GO:0043161">
    <property type="term" value="P:proteasome-mediated ubiquitin-dependent protein catabolic process"/>
    <property type="evidence" value="ECO:0007669"/>
    <property type="project" value="TreeGrafter"/>
</dbReference>
<dbReference type="Proteomes" id="UP001159428">
    <property type="component" value="Unassembled WGS sequence"/>
</dbReference>
<gene>
    <name evidence="1" type="ORF">PMEA_00007054</name>
</gene>
<evidence type="ECO:0000313" key="2">
    <source>
        <dbReference type="Proteomes" id="UP001159428"/>
    </source>
</evidence>
<sequence length="320" mass="36250">MIDTGKEKFDLLRDRRVTKILCKQGMENCSVSWILGHDGKEEHGLNNPSGIATNSSGHCILKDCGLKIKVFDNSGKFVRLFRLPPLIDDSRKELSIDSWPVYLASDMNNNIYVLVKEKSSRERWIYKFNESAEQHHRFRVRTTEFDFKLCKLLVSDSGKVVVLKSDKEMEVTKKWSVVDVYETDGHFVCSFGEQILSYSYGITAVSDGRVMVVEKGDPSCAHIFSEQGDHLHSFNLKKALRYLQIAFYKESKQVVIAGVKGMISDILYIEIDTNDGKLMQSISIYLVEFNIAPFGIAVTSEGRVAVSIMSDDLKPKVIII</sequence>
<reference evidence="1 2" key="1">
    <citation type="submission" date="2022-05" db="EMBL/GenBank/DDBJ databases">
        <authorList>
            <consortium name="Genoscope - CEA"/>
            <person name="William W."/>
        </authorList>
    </citation>
    <scope>NUCLEOTIDE SEQUENCE [LARGE SCALE GENOMIC DNA]</scope>
</reference>
<dbReference type="PANTHER" id="PTHR24104:SF57">
    <property type="entry name" value="BEE-MILK PROTEIN"/>
    <property type="match status" value="1"/>
</dbReference>
<dbReference type="GO" id="GO:0000209">
    <property type="term" value="P:protein polyubiquitination"/>
    <property type="evidence" value="ECO:0007669"/>
    <property type="project" value="TreeGrafter"/>
</dbReference>
<dbReference type="Gene3D" id="2.120.10.30">
    <property type="entry name" value="TolB, C-terminal domain"/>
    <property type="match status" value="1"/>
</dbReference>
<comment type="caution">
    <text evidence="1">The sequence shown here is derived from an EMBL/GenBank/DDBJ whole genome shotgun (WGS) entry which is preliminary data.</text>
</comment>